<evidence type="ECO:0000313" key="3">
    <source>
        <dbReference type="Proteomes" id="UP000799539"/>
    </source>
</evidence>
<organism evidence="2 3">
    <name type="scientific">Cercospora zeae-maydis SCOH1-5</name>
    <dbReference type="NCBI Taxonomy" id="717836"/>
    <lineage>
        <taxon>Eukaryota</taxon>
        <taxon>Fungi</taxon>
        <taxon>Dikarya</taxon>
        <taxon>Ascomycota</taxon>
        <taxon>Pezizomycotina</taxon>
        <taxon>Dothideomycetes</taxon>
        <taxon>Dothideomycetidae</taxon>
        <taxon>Mycosphaerellales</taxon>
        <taxon>Mycosphaerellaceae</taxon>
        <taxon>Cercospora</taxon>
    </lineage>
</organism>
<reference evidence="2" key="1">
    <citation type="journal article" date="2020" name="Stud. Mycol.">
        <title>101 Dothideomycetes genomes: a test case for predicting lifestyles and emergence of pathogens.</title>
        <authorList>
            <person name="Haridas S."/>
            <person name="Albert R."/>
            <person name="Binder M."/>
            <person name="Bloem J."/>
            <person name="Labutti K."/>
            <person name="Salamov A."/>
            <person name="Andreopoulos B."/>
            <person name="Baker S."/>
            <person name="Barry K."/>
            <person name="Bills G."/>
            <person name="Bluhm B."/>
            <person name="Cannon C."/>
            <person name="Castanera R."/>
            <person name="Culley D."/>
            <person name="Daum C."/>
            <person name="Ezra D."/>
            <person name="Gonzalez J."/>
            <person name="Henrissat B."/>
            <person name="Kuo A."/>
            <person name="Liang C."/>
            <person name="Lipzen A."/>
            <person name="Lutzoni F."/>
            <person name="Magnuson J."/>
            <person name="Mondo S."/>
            <person name="Nolan M."/>
            <person name="Ohm R."/>
            <person name="Pangilinan J."/>
            <person name="Park H.-J."/>
            <person name="Ramirez L."/>
            <person name="Alfaro M."/>
            <person name="Sun H."/>
            <person name="Tritt A."/>
            <person name="Yoshinaga Y."/>
            <person name="Zwiers L.-H."/>
            <person name="Turgeon B."/>
            <person name="Goodwin S."/>
            <person name="Spatafora J."/>
            <person name="Crous P."/>
            <person name="Grigoriev I."/>
        </authorList>
    </citation>
    <scope>NUCLEOTIDE SEQUENCE</scope>
    <source>
        <strain evidence="2">SCOH1-5</strain>
    </source>
</reference>
<feature type="compositionally biased region" description="Polar residues" evidence="1">
    <location>
        <begin position="1"/>
        <end position="27"/>
    </location>
</feature>
<feature type="compositionally biased region" description="Acidic residues" evidence="1">
    <location>
        <begin position="622"/>
        <end position="663"/>
    </location>
</feature>
<dbReference type="Proteomes" id="UP000799539">
    <property type="component" value="Unassembled WGS sequence"/>
</dbReference>
<feature type="region of interest" description="Disordered" evidence="1">
    <location>
        <begin position="427"/>
        <end position="451"/>
    </location>
</feature>
<name>A0A6A6F1X2_9PEZI</name>
<gene>
    <name evidence="2" type="ORF">CERZMDRAFT_103293</name>
</gene>
<keyword evidence="3" id="KW-1185">Reference proteome</keyword>
<evidence type="ECO:0000313" key="2">
    <source>
        <dbReference type="EMBL" id="KAF2206531.1"/>
    </source>
</evidence>
<dbReference type="OrthoDB" id="3649269at2759"/>
<feature type="compositionally biased region" description="Basic and acidic residues" evidence="1">
    <location>
        <begin position="324"/>
        <end position="333"/>
    </location>
</feature>
<evidence type="ECO:0000256" key="1">
    <source>
        <dbReference type="SAM" id="MobiDB-lite"/>
    </source>
</evidence>
<dbReference type="AlphaFoldDB" id="A0A6A6F1X2"/>
<accession>A0A6A6F1X2</accession>
<feature type="region of interest" description="Disordered" evidence="1">
    <location>
        <begin position="324"/>
        <end position="352"/>
    </location>
</feature>
<protein>
    <submittedName>
        <fullName evidence="2">Uncharacterized protein</fullName>
    </submittedName>
</protein>
<feature type="region of interest" description="Disordered" evidence="1">
    <location>
        <begin position="1"/>
        <end position="30"/>
    </location>
</feature>
<feature type="compositionally biased region" description="Polar residues" evidence="1">
    <location>
        <begin position="430"/>
        <end position="449"/>
    </location>
</feature>
<feature type="region of interest" description="Disordered" evidence="1">
    <location>
        <begin position="612"/>
        <end position="674"/>
    </location>
</feature>
<sequence length="674" mass="74841">MSSPSTPALQEPRSSSCDDSFQTQDSPWKSDMTDSFDFLDCDSSSSIYSQDAILDSKRFSQLPLLPPPLFSPKLVSELLAPPRNPRKSPEQFRWSMRRYMETKYAEREGKEIDCMEYLDVKDIAACMRVDSKFYDIVCKSWRAREKGWFGPLQLPMEVESRVLSRPDTNDFYLNPFLAVGLSELNKALVPFSLTEYELDEERDVWVLKVLIPVSALLVRYQRKWNDLRVAYACRGSYEVEATVYASDIAPLTVEAYIKCNNGRTVSGLLDTVMRAIVDEEDKPEPRSGSFQELLLSMDLMALKTVGQARMHAFREENGSIEARRWEDGGRVSEKLPSPPCEHENSSTKAPKRPIHTTRLPIHHNSTLWKRISDSRQFLLTSWSSQASSQGGVPKIKVPGMHSLQKLAQSSQGYGMSQLPVANSKPGRISLASQHSPHANTLASADTSTMEPGPETMLCGTAGGAYVYERVMIFQQLDGDAISRAVIITPPRGRALQEPTAAFDVQGQLSADWMRDVEGAVFYSHTAAGIIVWSDVQAVRDPPEGSYRVEVPLSTPHKFELDEDSPHSDALREGEWSFAVGVLRSDLEASRSSGREISWDEERNVAYVTGKIVSPEASSPPDLDGESVDLDGESVDLDGESVDLDGEPVDLDGEPVDLDGEPVDLDSTPEPAAMV</sequence>
<dbReference type="EMBL" id="ML992718">
    <property type="protein sequence ID" value="KAF2206531.1"/>
    <property type="molecule type" value="Genomic_DNA"/>
</dbReference>
<proteinExistence type="predicted"/>